<reference evidence="3 4" key="1">
    <citation type="submission" date="2016-03" db="EMBL/GenBank/DDBJ databases">
        <title>Whole genome sequencing of Grifola frondosa 9006-11.</title>
        <authorList>
            <person name="Min B."/>
            <person name="Park H."/>
            <person name="Kim J.-G."/>
            <person name="Cho H."/>
            <person name="Oh Y.-L."/>
            <person name="Kong W.-S."/>
            <person name="Choi I.-G."/>
        </authorList>
    </citation>
    <scope>NUCLEOTIDE SEQUENCE [LARGE SCALE GENOMIC DNA]</scope>
    <source>
        <strain evidence="3 4">9006-11</strain>
    </source>
</reference>
<dbReference type="EMBL" id="LUGG01000010">
    <property type="protein sequence ID" value="OBZ71896.1"/>
    <property type="molecule type" value="Genomic_DNA"/>
</dbReference>
<feature type="region of interest" description="Disordered" evidence="2">
    <location>
        <begin position="175"/>
        <end position="255"/>
    </location>
</feature>
<proteinExistence type="predicted"/>
<feature type="compositionally biased region" description="Low complexity" evidence="2">
    <location>
        <begin position="204"/>
        <end position="216"/>
    </location>
</feature>
<name>A0A1C7M670_GRIFR</name>
<dbReference type="STRING" id="5627.A0A1C7M670"/>
<feature type="compositionally biased region" description="Polar residues" evidence="2">
    <location>
        <begin position="233"/>
        <end position="246"/>
    </location>
</feature>
<dbReference type="InterPro" id="IPR042448">
    <property type="entry name" value="CCNB1IP1"/>
</dbReference>
<dbReference type="GO" id="GO:0061630">
    <property type="term" value="F:ubiquitin protein ligase activity"/>
    <property type="evidence" value="ECO:0007669"/>
    <property type="project" value="InterPro"/>
</dbReference>
<accession>A0A1C7M670</accession>
<feature type="compositionally biased region" description="Polar residues" evidence="2">
    <location>
        <begin position="175"/>
        <end position="184"/>
    </location>
</feature>
<keyword evidence="4" id="KW-1185">Reference proteome</keyword>
<dbReference type="OMA" id="FRTTNET"/>
<dbReference type="PANTHER" id="PTHR14305">
    <property type="entry name" value="E3 UBIQUITIN-PROTEIN LIGASE CCNB1IP1"/>
    <property type="match status" value="1"/>
</dbReference>
<feature type="coiled-coil region" evidence="1">
    <location>
        <begin position="25"/>
        <end position="98"/>
    </location>
</feature>
<dbReference type="PANTHER" id="PTHR14305:SF0">
    <property type="entry name" value="E3 UBIQUITIN-PROTEIN LIGASE CCNB1IP1"/>
    <property type="match status" value="1"/>
</dbReference>
<dbReference type="AlphaFoldDB" id="A0A1C7M670"/>
<dbReference type="GO" id="GO:0007131">
    <property type="term" value="P:reciprocal meiotic recombination"/>
    <property type="evidence" value="ECO:0007669"/>
    <property type="project" value="InterPro"/>
</dbReference>
<gene>
    <name evidence="3" type="primary">Ccnb1ip1</name>
    <name evidence="3" type="ORF">A0H81_08272</name>
</gene>
<evidence type="ECO:0000313" key="3">
    <source>
        <dbReference type="EMBL" id="OBZ71896.1"/>
    </source>
</evidence>
<sequence length="291" mass="32431">MLVTRALSFWQYQVHQEHSFQQALYRNVNEKNAQLEKKLENVVREANGEISLLTNKLTQLERDLELERRKAASIQDTLKDREKEYQKLKTQYDKIKRKALLGPNAVGGDPTLPLGAMGNNVPERQTVDEAQNKFRGGMTFGGFGGAVDVGAAVGNMEATGIQRTPIVTRTMNMQQNTAWRQPQPAQARHNPQRQPFSAMDRSFRTSTTRSDQSDSTGEVERVLAGHPPRHATRTNVDGSCNESLPSPQADGPAGVQTRWGPDVVLSRILNVHGDIIFRTFGVDTRRILCGA</sequence>
<dbReference type="GO" id="GO:0000795">
    <property type="term" value="C:synaptonemal complex"/>
    <property type="evidence" value="ECO:0007669"/>
    <property type="project" value="InterPro"/>
</dbReference>
<evidence type="ECO:0000313" key="4">
    <source>
        <dbReference type="Proteomes" id="UP000092993"/>
    </source>
</evidence>
<evidence type="ECO:0000256" key="2">
    <source>
        <dbReference type="SAM" id="MobiDB-lite"/>
    </source>
</evidence>
<comment type="caution">
    <text evidence="3">The sequence shown here is derived from an EMBL/GenBank/DDBJ whole genome shotgun (WGS) entry which is preliminary data.</text>
</comment>
<dbReference type="Proteomes" id="UP000092993">
    <property type="component" value="Unassembled WGS sequence"/>
</dbReference>
<protein>
    <submittedName>
        <fullName evidence="3">E3 ubiquitin-protein ligase CCNB1IP1</fullName>
    </submittedName>
</protein>
<evidence type="ECO:0000256" key="1">
    <source>
        <dbReference type="SAM" id="Coils"/>
    </source>
</evidence>
<organism evidence="3 4">
    <name type="scientific">Grifola frondosa</name>
    <name type="common">Maitake</name>
    <name type="synonym">Polyporus frondosus</name>
    <dbReference type="NCBI Taxonomy" id="5627"/>
    <lineage>
        <taxon>Eukaryota</taxon>
        <taxon>Fungi</taxon>
        <taxon>Dikarya</taxon>
        <taxon>Basidiomycota</taxon>
        <taxon>Agaricomycotina</taxon>
        <taxon>Agaricomycetes</taxon>
        <taxon>Polyporales</taxon>
        <taxon>Grifolaceae</taxon>
        <taxon>Grifola</taxon>
    </lineage>
</organism>
<keyword evidence="1" id="KW-0175">Coiled coil</keyword>